<feature type="compositionally biased region" description="Polar residues" evidence="1">
    <location>
        <begin position="42"/>
        <end position="52"/>
    </location>
</feature>
<gene>
    <name evidence="2" type="ORF">EI97DRAFT_435218</name>
</gene>
<feature type="region of interest" description="Disordered" evidence="1">
    <location>
        <begin position="42"/>
        <end position="157"/>
    </location>
</feature>
<reference evidence="2" key="1">
    <citation type="journal article" date="2020" name="Stud. Mycol.">
        <title>101 Dothideomycetes genomes: a test case for predicting lifestyles and emergence of pathogens.</title>
        <authorList>
            <person name="Haridas S."/>
            <person name="Albert R."/>
            <person name="Binder M."/>
            <person name="Bloem J."/>
            <person name="Labutti K."/>
            <person name="Salamov A."/>
            <person name="Andreopoulos B."/>
            <person name="Baker S."/>
            <person name="Barry K."/>
            <person name="Bills G."/>
            <person name="Bluhm B."/>
            <person name="Cannon C."/>
            <person name="Castanera R."/>
            <person name="Culley D."/>
            <person name="Daum C."/>
            <person name="Ezra D."/>
            <person name="Gonzalez J."/>
            <person name="Henrissat B."/>
            <person name="Kuo A."/>
            <person name="Liang C."/>
            <person name="Lipzen A."/>
            <person name="Lutzoni F."/>
            <person name="Magnuson J."/>
            <person name="Mondo S."/>
            <person name="Nolan M."/>
            <person name="Ohm R."/>
            <person name="Pangilinan J."/>
            <person name="Park H.-J."/>
            <person name="Ramirez L."/>
            <person name="Alfaro M."/>
            <person name="Sun H."/>
            <person name="Tritt A."/>
            <person name="Yoshinaga Y."/>
            <person name="Zwiers L.-H."/>
            <person name="Turgeon B."/>
            <person name="Goodwin S."/>
            <person name="Spatafora J."/>
            <person name="Crous P."/>
            <person name="Grigoriev I."/>
        </authorList>
    </citation>
    <scope>NUCLEOTIDE SEQUENCE</scope>
    <source>
        <strain evidence="2">CBS 379.55</strain>
    </source>
</reference>
<feature type="compositionally biased region" description="Polar residues" evidence="1">
    <location>
        <begin position="102"/>
        <end position="120"/>
    </location>
</feature>
<evidence type="ECO:0000313" key="2">
    <source>
        <dbReference type="EMBL" id="KAF2274383.1"/>
    </source>
</evidence>
<name>A0A6A6JDY5_WESOR</name>
<dbReference type="AlphaFoldDB" id="A0A6A6JDY5"/>
<accession>A0A6A6JDY5</accession>
<sequence length="157" mass="17087">MLIQKAATVGQTNLSRVSLTPYPRATITAPCIPAARSTIPQKNNAHSHIQNHTPRKTESKKFNHPGILNLRTQPTTEPNPSIPSIPPSGPSLRVLPPKPLLSQEQELPSGNDSFTSTASTRFRDAKNLPERRAEREVWDGRRSDGVEDMGLVSGAGP</sequence>
<organism evidence="2 3">
    <name type="scientific">Westerdykella ornata</name>
    <dbReference type="NCBI Taxonomy" id="318751"/>
    <lineage>
        <taxon>Eukaryota</taxon>
        <taxon>Fungi</taxon>
        <taxon>Dikarya</taxon>
        <taxon>Ascomycota</taxon>
        <taxon>Pezizomycotina</taxon>
        <taxon>Dothideomycetes</taxon>
        <taxon>Pleosporomycetidae</taxon>
        <taxon>Pleosporales</taxon>
        <taxon>Sporormiaceae</taxon>
        <taxon>Westerdykella</taxon>
    </lineage>
</organism>
<evidence type="ECO:0000313" key="3">
    <source>
        <dbReference type="Proteomes" id="UP000800097"/>
    </source>
</evidence>
<dbReference type="Proteomes" id="UP000800097">
    <property type="component" value="Unassembled WGS sequence"/>
</dbReference>
<feature type="compositionally biased region" description="Basic and acidic residues" evidence="1">
    <location>
        <begin position="121"/>
        <end position="145"/>
    </location>
</feature>
<keyword evidence="3" id="KW-1185">Reference proteome</keyword>
<dbReference type="GeneID" id="54551984"/>
<dbReference type="RefSeq" id="XP_033651922.1">
    <property type="nucleotide sequence ID" value="XM_033798809.1"/>
</dbReference>
<dbReference type="EMBL" id="ML986503">
    <property type="protein sequence ID" value="KAF2274383.1"/>
    <property type="molecule type" value="Genomic_DNA"/>
</dbReference>
<feature type="compositionally biased region" description="Pro residues" evidence="1">
    <location>
        <begin position="80"/>
        <end position="89"/>
    </location>
</feature>
<evidence type="ECO:0000256" key="1">
    <source>
        <dbReference type="SAM" id="MobiDB-lite"/>
    </source>
</evidence>
<protein>
    <submittedName>
        <fullName evidence="2">Uncharacterized protein</fullName>
    </submittedName>
</protein>
<proteinExistence type="predicted"/>